<evidence type="ECO:0000313" key="8">
    <source>
        <dbReference type="Proteomes" id="UP001181693"/>
    </source>
</evidence>
<keyword evidence="3 4" id="KW-0440">LIM domain</keyword>
<dbReference type="InterPro" id="IPR052621">
    <property type="entry name" value="Cell_Prolif/Cornif_Regul"/>
</dbReference>
<dbReference type="InterPro" id="IPR001781">
    <property type="entry name" value="Znf_LIM"/>
</dbReference>
<name>A0AAV3ANN5_PYXAD</name>
<reference evidence="7" key="1">
    <citation type="thesis" date="2020" institute="ProQuest LLC" country="789 East Eisenhower Parkway, Ann Arbor, MI, USA">
        <title>Comparative Genomics and Chromosome Evolution.</title>
        <authorList>
            <person name="Mudd A.B."/>
        </authorList>
    </citation>
    <scope>NUCLEOTIDE SEQUENCE</scope>
    <source>
        <strain evidence="7">1538</strain>
        <tissue evidence="7">Blood</tissue>
    </source>
</reference>
<dbReference type="GO" id="GO:0005737">
    <property type="term" value="C:cytoplasm"/>
    <property type="evidence" value="ECO:0007669"/>
    <property type="project" value="TreeGrafter"/>
</dbReference>
<evidence type="ECO:0000256" key="2">
    <source>
        <dbReference type="ARBA" id="ARBA00022833"/>
    </source>
</evidence>
<evidence type="ECO:0000313" key="7">
    <source>
        <dbReference type="EMBL" id="DBA33059.1"/>
    </source>
</evidence>
<evidence type="ECO:0000259" key="6">
    <source>
        <dbReference type="PROSITE" id="PS50023"/>
    </source>
</evidence>
<gene>
    <name evidence="7" type="ORF">GDO54_000793</name>
</gene>
<dbReference type="PANTHER" id="PTHR15468">
    <property type="entry name" value="ZNF185"/>
    <property type="match status" value="1"/>
</dbReference>
<feature type="region of interest" description="Disordered" evidence="5">
    <location>
        <begin position="231"/>
        <end position="332"/>
    </location>
</feature>
<dbReference type="GO" id="GO:0046872">
    <property type="term" value="F:metal ion binding"/>
    <property type="evidence" value="ECO:0007669"/>
    <property type="project" value="UniProtKB-KW"/>
</dbReference>
<feature type="compositionally biased region" description="Low complexity" evidence="5">
    <location>
        <begin position="241"/>
        <end position="263"/>
    </location>
</feature>
<evidence type="ECO:0000256" key="3">
    <source>
        <dbReference type="ARBA" id="ARBA00023038"/>
    </source>
</evidence>
<protein>
    <recommendedName>
        <fullName evidence="6">LIM zinc-binding domain-containing protein</fullName>
    </recommendedName>
</protein>
<feature type="compositionally biased region" description="Basic and acidic residues" evidence="5">
    <location>
        <begin position="298"/>
        <end position="307"/>
    </location>
</feature>
<evidence type="ECO:0000256" key="4">
    <source>
        <dbReference type="PROSITE-ProRule" id="PRU00125"/>
    </source>
</evidence>
<keyword evidence="1 4" id="KW-0479">Metal-binding</keyword>
<keyword evidence="8" id="KW-1185">Reference proteome</keyword>
<comment type="caution">
    <text evidence="7">The sequence shown here is derived from an EMBL/GenBank/DDBJ whole genome shotgun (WGS) entry which is preliminary data.</text>
</comment>
<dbReference type="PANTHER" id="PTHR15468:SF7">
    <property type="entry name" value="SCIELLIN"/>
    <property type="match status" value="1"/>
</dbReference>
<dbReference type="EMBL" id="DYDO01000001">
    <property type="protein sequence ID" value="DBA33059.1"/>
    <property type="molecule type" value="Genomic_DNA"/>
</dbReference>
<dbReference type="Gene3D" id="2.10.110.10">
    <property type="entry name" value="Cysteine Rich Protein"/>
    <property type="match status" value="1"/>
</dbReference>
<dbReference type="SMART" id="SM00132">
    <property type="entry name" value="LIM"/>
    <property type="match status" value="1"/>
</dbReference>
<dbReference type="PROSITE" id="PS00478">
    <property type="entry name" value="LIM_DOMAIN_1"/>
    <property type="match status" value="1"/>
</dbReference>
<feature type="compositionally biased region" description="Polar residues" evidence="5">
    <location>
        <begin position="308"/>
        <end position="332"/>
    </location>
</feature>
<feature type="compositionally biased region" description="Polar residues" evidence="5">
    <location>
        <begin position="264"/>
        <end position="284"/>
    </location>
</feature>
<organism evidence="7 8">
    <name type="scientific">Pyxicephalus adspersus</name>
    <name type="common">African bullfrog</name>
    <dbReference type="NCBI Taxonomy" id="30357"/>
    <lineage>
        <taxon>Eukaryota</taxon>
        <taxon>Metazoa</taxon>
        <taxon>Chordata</taxon>
        <taxon>Craniata</taxon>
        <taxon>Vertebrata</taxon>
        <taxon>Euteleostomi</taxon>
        <taxon>Amphibia</taxon>
        <taxon>Batrachia</taxon>
        <taxon>Anura</taxon>
        <taxon>Neobatrachia</taxon>
        <taxon>Ranoidea</taxon>
        <taxon>Pyxicephalidae</taxon>
        <taxon>Pyxicephalinae</taxon>
        <taxon>Pyxicephalus</taxon>
    </lineage>
</organism>
<dbReference type="AlphaFoldDB" id="A0AAV3ANN5"/>
<accession>A0AAV3ANN5</accession>
<dbReference type="Proteomes" id="UP001181693">
    <property type="component" value="Unassembled WGS sequence"/>
</dbReference>
<dbReference type="PROSITE" id="PS50023">
    <property type="entry name" value="LIM_DOMAIN_2"/>
    <property type="match status" value="1"/>
</dbReference>
<dbReference type="GO" id="GO:0008544">
    <property type="term" value="P:epidermis development"/>
    <property type="evidence" value="ECO:0007669"/>
    <property type="project" value="TreeGrafter"/>
</dbReference>
<evidence type="ECO:0000256" key="5">
    <source>
        <dbReference type="SAM" id="MobiDB-lite"/>
    </source>
</evidence>
<evidence type="ECO:0000256" key="1">
    <source>
        <dbReference type="ARBA" id="ARBA00022723"/>
    </source>
</evidence>
<feature type="domain" description="LIM zinc-binding" evidence="6">
    <location>
        <begin position="366"/>
        <end position="432"/>
    </location>
</feature>
<feature type="region of interest" description="Disordered" evidence="5">
    <location>
        <begin position="96"/>
        <end position="136"/>
    </location>
</feature>
<keyword evidence="2 4" id="KW-0862">Zinc</keyword>
<proteinExistence type="predicted"/>
<sequence length="435" mass="48724">MYRYYKANAKSNTLGSVNRQDVIQEANKKRTLLKDSSWIKRQPEEEEEKIKDENFGKSILNRYKSQENLDRDNDKEEKTTIHNRFKSDDALDRISLRNTSERGNKSATLERIPMRKSWGPTNRSTTTTTTTETKPSQDLDNLIEVSSSRVVNNKGNQNVDDLIDIKPSVEKGAKSGAQNIDNLIDIKPTANRGAKSGAQNIDNLIDIKPTANRGAKRNQDLDDLIAITGEANKGTNKYPGNSSNTTTRSSTTTTTYNVTSETSDAPNRRSTTTRTYNVSNDSQDYSSRRSTPTSTYKYSDDNRDAPSRRSTTTTYRDVTDGPSTRSNVTYTQDSGISSSNTYGQSIVSNSIKTVYSTSDRSVIEKDMCTYCRKPLGIDAKMILTDLNICCHATCFKCEACSGPLGNLKAGDSMWIYKQTIHCEPCYFSAREKWIL</sequence>
<feature type="compositionally biased region" description="Low complexity" evidence="5">
    <location>
        <begin position="288"/>
        <end position="297"/>
    </location>
</feature>